<evidence type="ECO:0000313" key="2">
    <source>
        <dbReference type="EMBL" id="KAK7682886.1"/>
    </source>
</evidence>
<dbReference type="Pfam" id="PF10300">
    <property type="entry name" value="Iml2-TPR_39"/>
    <property type="match status" value="1"/>
</dbReference>
<dbReference type="PANTHER" id="PTHR31859:SF1">
    <property type="entry name" value="TETRATRICOPEPTIDE REPEAT PROTEIN 39C"/>
    <property type="match status" value="1"/>
</dbReference>
<evidence type="ECO:0000256" key="1">
    <source>
        <dbReference type="SAM" id="MobiDB-lite"/>
    </source>
</evidence>
<dbReference type="GO" id="GO:0005741">
    <property type="term" value="C:mitochondrial outer membrane"/>
    <property type="evidence" value="ECO:0007669"/>
    <property type="project" value="TreeGrafter"/>
</dbReference>
<keyword evidence="3" id="KW-1185">Reference proteome</keyword>
<organism evidence="2 3">
    <name type="scientific">Cerrena zonata</name>
    <dbReference type="NCBI Taxonomy" id="2478898"/>
    <lineage>
        <taxon>Eukaryota</taxon>
        <taxon>Fungi</taxon>
        <taxon>Dikarya</taxon>
        <taxon>Basidiomycota</taxon>
        <taxon>Agaricomycotina</taxon>
        <taxon>Agaricomycetes</taxon>
        <taxon>Polyporales</taxon>
        <taxon>Cerrenaceae</taxon>
        <taxon>Cerrena</taxon>
    </lineage>
</organism>
<dbReference type="EMBL" id="JASBNA010000033">
    <property type="protein sequence ID" value="KAK7682886.1"/>
    <property type="molecule type" value="Genomic_DNA"/>
</dbReference>
<proteinExistence type="predicted"/>
<dbReference type="InterPro" id="IPR019412">
    <property type="entry name" value="IML2/TPR_39"/>
</dbReference>
<dbReference type="AlphaFoldDB" id="A0AAW0FPT7"/>
<dbReference type="GO" id="GO:0005634">
    <property type="term" value="C:nucleus"/>
    <property type="evidence" value="ECO:0007669"/>
    <property type="project" value="TreeGrafter"/>
</dbReference>
<protein>
    <submittedName>
        <fullName evidence="2">Mitochondrial outer membrane protein iml2</fullName>
    </submittedName>
</protein>
<accession>A0AAW0FPT7</accession>
<feature type="region of interest" description="Disordered" evidence="1">
    <location>
        <begin position="15"/>
        <end position="35"/>
    </location>
</feature>
<evidence type="ECO:0000313" key="3">
    <source>
        <dbReference type="Proteomes" id="UP001385951"/>
    </source>
</evidence>
<comment type="caution">
    <text evidence="2">The sequence shown here is derived from an EMBL/GenBank/DDBJ whole genome shotgun (WGS) entry which is preliminary data.</text>
</comment>
<dbReference type="Proteomes" id="UP001385951">
    <property type="component" value="Unassembled WGS sequence"/>
</dbReference>
<gene>
    <name evidence="2" type="primary">IML2</name>
    <name evidence="2" type="ORF">QCA50_013918</name>
</gene>
<sequence length="250" mass="28639">MYAQKAERYIKEAPTYVPGHGHNASQKKGGIGGSNKQMPFDKFLLRKYKNIETNTKKYPELSFVECVGTSPIHELVYFWNGYNRMQPRDLEISYKVLGFTGAPNSEASLNSHEFDYSSIEETKDEAMVRYFLQAITLRQLGKWKEGLELLDSHVISRYVTQDSPAGFKFSRLTYSPYLYPTALYEKSMFVWLFNSTAPDADVKNAIKESQAWMKKAEIVSDVGDYELSTRTSMRIKAAGDRLDQLSNERA</sequence>
<dbReference type="PANTHER" id="PTHR31859">
    <property type="entry name" value="TETRATRICOPEPTIDE REPEAT PROTEIN 39 FAMILY MEMBER"/>
    <property type="match status" value="1"/>
</dbReference>
<dbReference type="GO" id="GO:0005829">
    <property type="term" value="C:cytosol"/>
    <property type="evidence" value="ECO:0007669"/>
    <property type="project" value="TreeGrafter"/>
</dbReference>
<reference evidence="2 3" key="1">
    <citation type="submission" date="2022-09" db="EMBL/GenBank/DDBJ databases">
        <authorList>
            <person name="Palmer J.M."/>
        </authorList>
    </citation>
    <scope>NUCLEOTIDE SEQUENCE [LARGE SCALE GENOMIC DNA]</scope>
    <source>
        <strain evidence="2 3">DSM 7382</strain>
    </source>
</reference>
<name>A0AAW0FPT7_9APHY</name>